<dbReference type="PROSITE" id="PS50888">
    <property type="entry name" value="BHLH"/>
    <property type="match status" value="1"/>
</dbReference>
<feature type="compositionally biased region" description="Basic residues" evidence="2">
    <location>
        <begin position="118"/>
        <end position="138"/>
    </location>
</feature>
<dbReference type="InterPro" id="IPR036638">
    <property type="entry name" value="HLH_DNA-bd_sf"/>
</dbReference>
<dbReference type="EMBL" id="CAIIXF020000011">
    <property type="protein sequence ID" value="CAH1799578.1"/>
    <property type="molecule type" value="Genomic_DNA"/>
</dbReference>
<dbReference type="AlphaFoldDB" id="A0A8J1XJ71"/>
<dbReference type="SMART" id="SM00353">
    <property type="entry name" value="HLH"/>
    <property type="match status" value="1"/>
</dbReference>
<dbReference type="SUPFAM" id="SSF47459">
    <property type="entry name" value="HLH, helix-loop-helix DNA-binding domain"/>
    <property type="match status" value="1"/>
</dbReference>
<dbReference type="Pfam" id="PF00010">
    <property type="entry name" value="HLH"/>
    <property type="match status" value="1"/>
</dbReference>
<feature type="region of interest" description="Disordered" evidence="2">
    <location>
        <begin position="109"/>
        <end position="138"/>
    </location>
</feature>
<reference evidence="3" key="1">
    <citation type="submission" date="2022-03" db="EMBL/GenBank/DDBJ databases">
        <authorList>
            <person name="Martin C."/>
        </authorList>
    </citation>
    <scope>NUCLEOTIDE SEQUENCE</scope>
</reference>
<evidence type="ECO:0000256" key="1">
    <source>
        <dbReference type="ARBA" id="ARBA00023125"/>
    </source>
</evidence>
<dbReference type="Gene3D" id="4.10.280.10">
    <property type="entry name" value="Helix-loop-helix DNA-binding domain"/>
    <property type="match status" value="1"/>
</dbReference>
<dbReference type="GO" id="GO:0032502">
    <property type="term" value="P:developmental process"/>
    <property type="evidence" value="ECO:0007669"/>
    <property type="project" value="TreeGrafter"/>
</dbReference>
<evidence type="ECO:0000313" key="4">
    <source>
        <dbReference type="Proteomes" id="UP000749559"/>
    </source>
</evidence>
<dbReference type="GO" id="GO:0000977">
    <property type="term" value="F:RNA polymerase II transcription regulatory region sequence-specific DNA binding"/>
    <property type="evidence" value="ECO:0007669"/>
    <property type="project" value="TreeGrafter"/>
</dbReference>
<evidence type="ECO:0000313" key="3">
    <source>
        <dbReference type="EMBL" id="CAH1799578.1"/>
    </source>
</evidence>
<dbReference type="GO" id="GO:0000981">
    <property type="term" value="F:DNA-binding transcription factor activity, RNA polymerase II-specific"/>
    <property type="evidence" value="ECO:0007669"/>
    <property type="project" value="TreeGrafter"/>
</dbReference>
<feature type="region of interest" description="Disordered" evidence="2">
    <location>
        <begin position="201"/>
        <end position="234"/>
    </location>
</feature>
<dbReference type="PANTHER" id="PTHR23349:SF108">
    <property type="entry name" value="BHLH DOMAIN-CONTAINING PROTEIN"/>
    <property type="match status" value="1"/>
</dbReference>
<dbReference type="PANTHER" id="PTHR23349">
    <property type="entry name" value="BASIC HELIX-LOOP-HELIX TRANSCRIPTION FACTOR, TWIST"/>
    <property type="match status" value="1"/>
</dbReference>
<keyword evidence="1" id="KW-0238">DNA-binding</keyword>
<proteinExistence type="predicted"/>
<name>A0A8J1XJ71_OWEFU</name>
<dbReference type="OrthoDB" id="6241467at2759"/>
<feature type="compositionally biased region" description="Low complexity" evidence="2">
    <location>
        <begin position="201"/>
        <end position="213"/>
    </location>
</feature>
<accession>A0A8J1XJ71</accession>
<dbReference type="GO" id="GO:0046983">
    <property type="term" value="F:protein dimerization activity"/>
    <property type="evidence" value="ECO:0007669"/>
    <property type="project" value="InterPro"/>
</dbReference>
<protein>
    <submittedName>
        <fullName evidence="3">Uncharacterized protein</fullName>
    </submittedName>
</protein>
<dbReference type="InterPro" id="IPR011598">
    <property type="entry name" value="bHLH_dom"/>
</dbReference>
<gene>
    <name evidence="3" type="ORF">OFUS_LOCUS23574</name>
</gene>
<dbReference type="CDD" id="cd11418">
    <property type="entry name" value="bHLH_TS_ASCL"/>
    <property type="match status" value="1"/>
</dbReference>
<feature type="compositionally biased region" description="Basic and acidic residues" evidence="2">
    <location>
        <begin position="32"/>
        <end position="49"/>
    </location>
</feature>
<keyword evidence="4" id="KW-1185">Reference proteome</keyword>
<organism evidence="3 4">
    <name type="scientific">Owenia fusiformis</name>
    <name type="common">Polychaete worm</name>
    <dbReference type="NCBI Taxonomy" id="6347"/>
    <lineage>
        <taxon>Eukaryota</taxon>
        <taxon>Metazoa</taxon>
        <taxon>Spiralia</taxon>
        <taxon>Lophotrochozoa</taxon>
        <taxon>Annelida</taxon>
        <taxon>Polychaeta</taxon>
        <taxon>Sedentaria</taxon>
        <taxon>Canalipalpata</taxon>
        <taxon>Sabellida</taxon>
        <taxon>Oweniida</taxon>
        <taxon>Oweniidae</taxon>
        <taxon>Owenia</taxon>
    </lineage>
</organism>
<evidence type="ECO:0000256" key="2">
    <source>
        <dbReference type="SAM" id="MobiDB-lite"/>
    </source>
</evidence>
<comment type="caution">
    <text evidence="3">The sequence shown here is derived from an EMBL/GenBank/DDBJ whole genome shotgun (WGS) entry which is preliminary data.</text>
</comment>
<dbReference type="Proteomes" id="UP000749559">
    <property type="component" value="Unassembled WGS sequence"/>
</dbReference>
<sequence length="344" mass="40186">MVRPRTDAFQESYNMQKESSASKSKRKRVHVPHSERPTEFVAQRNERERSRVHSVNEAFMALRKHVPLKVKDPSKRVSKAKILQAAIDHIYNLLDSLVNTETQENCSTAQNCLQNNQPKKKSNSPTKKRHTRKQTLSRKIKDISKDDFIFECNSDTKENQHRGNTDELLYTDNSQYQPQMVLSHYEQYSPKVFDQYIPDFQMQQQQQQQQQQQPYSNSQVGTYEQYHSPPHNETEERYNSMEFAFQGFKEQQHSESWTTMETTASQQTVTEYYPNTIQTFLQENTTPYQMTESWMHGLPPSPNDSGFADDKSTSSVSEISFPMTEGDILEDISRVLKSPEEFVI</sequence>
<feature type="region of interest" description="Disordered" evidence="2">
    <location>
        <begin position="1"/>
        <end position="49"/>
    </location>
</feature>
<dbReference type="InterPro" id="IPR050283">
    <property type="entry name" value="E-box_TF_Regulators"/>
</dbReference>